<gene>
    <name evidence="3" type="ordered locus">CJA_1224</name>
</gene>
<dbReference type="Proteomes" id="UP000001036">
    <property type="component" value="Chromosome"/>
</dbReference>
<accession>B3PCA9</accession>
<protein>
    <submittedName>
        <fullName evidence="3">Putative lipoprotein</fullName>
    </submittedName>
</protein>
<evidence type="ECO:0000259" key="2">
    <source>
        <dbReference type="Pfam" id="PF07603"/>
    </source>
</evidence>
<feature type="region of interest" description="Disordered" evidence="1">
    <location>
        <begin position="44"/>
        <end position="73"/>
    </location>
</feature>
<dbReference type="STRING" id="498211.CJA_1224"/>
<keyword evidence="4" id="KW-1185">Reference proteome</keyword>
<dbReference type="PROSITE" id="PS51257">
    <property type="entry name" value="PROKAR_LIPOPROTEIN"/>
    <property type="match status" value="1"/>
</dbReference>
<feature type="domain" description="Lcl C-terminal" evidence="2">
    <location>
        <begin position="147"/>
        <end position="305"/>
    </location>
</feature>
<dbReference type="AlphaFoldDB" id="B3PCA9"/>
<name>B3PCA9_CELJU</name>
<dbReference type="EMBL" id="CP000934">
    <property type="protein sequence ID" value="ACE83036.1"/>
    <property type="molecule type" value="Genomic_DNA"/>
</dbReference>
<proteinExistence type="predicted"/>
<sequence>MISRSVLLLFVFGLVACGGSGGGGNSQPSSSAASSVAVSSSVSSVEESSSSASSEPSSSSSSSSSIQPVTATHPLNDTGITGCVAIEGGGDNTYIPCPVASFPGQDGEHGRDAATLTKTGGGVAGFDFTKLDADGQPLSADATEWHCVRDNHTGLIWEVKTHDGGLRDQSHTYSWFNPDNSTNGGDAGIQDTGWCAGSACDTHAYTLAVNAAGLCGANDWRLPTVEELLSIAHNGRTSPAIDTDYFPMEDGSTPRVWTSTPALGPTTFLTIWNPHTTECENDTTGINIAYAVSFYNGGIERFPKSGGHCVNNEPEYQESSGGIYLVRNATE</sequence>
<organism evidence="3 4">
    <name type="scientific">Cellvibrio japonicus (strain Ueda107)</name>
    <name type="common">Pseudomonas fluorescens subsp. cellulosa</name>
    <dbReference type="NCBI Taxonomy" id="498211"/>
    <lineage>
        <taxon>Bacteria</taxon>
        <taxon>Pseudomonadati</taxon>
        <taxon>Pseudomonadota</taxon>
        <taxon>Gammaproteobacteria</taxon>
        <taxon>Cellvibrionales</taxon>
        <taxon>Cellvibrionaceae</taxon>
        <taxon>Cellvibrio</taxon>
    </lineage>
</organism>
<feature type="compositionally biased region" description="Low complexity" evidence="1">
    <location>
        <begin position="44"/>
        <end position="65"/>
    </location>
</feature>
<dbReference type="InterPro" id="IPR011460">
    <property type="entry name" value="Lcl_C"/>
</dbReference>
<reference evidence="3 4" key="1">
    <citation type="journal article" date="2008" name="J. Bacteriol.">
        <title>Insights into plant cell wall degradation from the genome sequence of the soil bacterium Cellvibrio japonicus.</title>
        <authorList>
            <person name="Deboy R.T."/>
            <person name="Mongodin E.F."/>
            <person name="Fouts D.E."/>
            <person name="Tailford L.E."/>
            <person name="Khouri H."/>
            <person name="Emerson J.B."/>
            <person name="Mohamoud Y."/>
            <person name="Watkins K."/>
            <person name="Henrissat B."/>
            <person name="Gilbert H.J."/>
            <person name="Nelson K.E."/>
        </authorList>
    </citation>
    <scope>NUCLEOTIDE SEQUENCE [LARGE SCALE GENOMIC DNA]</scope>
    <source>
        <strain evidence="3 4">Ueda107</strain>
    </source>
</reference>
<evidence type="ECO:0000313" key="4">
    <source>
        <dbReference type="Proteomes" id="UP000001036"/>
    </source>
</evidence>
<dbReference type="HOGENOM" id="CLU_838612_0_0_6"/>
<keyword evidence="3" id="KW-0449">Lipoprotein</keyword>
<dbReference type="eggNOG" id="COG5492">
    <property type="taxonomic scope" value="Bacteria"/>
</dbReference>
<dbReference type="KEGG" id="cja:CJA_1224"/>
<evidence type="ECO:0000313" key="3">
    <source>
        <dbReference type="EMBL" id="ACE83036.1"/>
    </source>
</evidence>
<evidence type="ECO:0000256" key="1">
    <source>
        <dbReference type="SAM" id="MobiDB-lite"/>
    </source>
</evidence>
<dbReference type="Pfam" id="PF07603">
    <property type="entry name" value="Lcl_C"/>
    <property type="match status" value="1"/>
</dbReference>